<organism evidence="2 3">
    <name type="scientific">Dibothriocephalus latus</name>
    <name type="common">Fish tapeworm</name>
    <name type="synonym">Diphyllobothrium latum</name>
    <dbReference type="NCBI Taxonomy" id="60516"/>
    <lineage>
        <taxon>Eukaryota</taxon>
        <taxon>Metazoa</taxon>
        <taxon>Spiralia</taxon>
        <taxon>Lophotrochozoa</taxon>
        <taxon>Platyhelminthes</taxon>
        <taxon>Cestoda</taxon>
        <taxon>Eucestoda</taxon>
        <taxon>Diphyllobothriidea</taxon>
        <taxon>Diphyllobothriidae</taxon>
        <taxon>Dibothriocephalus</taxon>
    </lineage>
</organism>
<sequence>MYLDSITFYWKVRLVSSGLRLKSKTEEYLHPETLQEHDNLNRLADQLPGLVSALYRKFTFGSISYLSHAWLAHLSFRIMYLTCLPHSSNKLHPRCELAYPGSCLDNSITPFACGGQYGAADRQHPAAKKSPEPPNAMESSAKPPGEVSVSNRTAATRSDI</sequence>
<dbReference type="Proteomes" id="UP000281553">
    <property type="component" value="Unassembled WGS sequence"/>
</dbReference>
<dbReference type="EMBL" id="UYRU01045817">
    <property type="protein sequence ID" value="VDN08799.1"/>
    <property type="molecule type" value="Genomic_DNA"/>
</dbReference>
<proteinExistence type="predicted"/>
<feature type="compositionally biased region" description="Polar residues" evidence="1">
    <location>
        <begin position="148"/>
        <end position="160"/>
    </location>
</feature>
<feature type="region of interest" description="Disordered" evidence="1">
    <location>
        <begin position="122"/>
        <end position="160"/>
    </location>
</feature>
<accession>A0A3P7NGZ8</accession>
<reference evidence="2 3" key="1">
    <citation type="submission" date="2018-11" db="EMBL/GenBank/DDBJ databases">
        <authorList>
            <consortium name="Pathogen Informatics"/>
        </authorList>
    </citation>
    <scope>NUCLEOTIDE SEQUENCE [LARGE SCALE GENOMIC DNA]</scope>
</reference>
<protein>
    <submittedName>
        <fullName evidence="2">Uncharacterized protein</fullName>
    </submittedName>
</protein>
<evidence type="ECO:0000313" key="3">
    <source>
        <dbReference type="Proteomes" id="UP000281553"/>
    </source>
</evidence>
<evidence type="ECO:0000313" key="2">
    <source>
        <dbReference type="EMBL" id="VDN08799.1"/>
    </source>
</evidence>
<dbReference type="AlphaFoldDB" id="A0A3P7NGZ8"/>
<evidence type="ECO:0000256" key="1">
    <source>
        <dbReference type="SAM" id="MobiDB-lite"/>
    </source>
</evidence>
<keyword evidence="3" id="KW-1185">Reference proteome</keyword>
<gene>
    <name evidence="2" type="ORF">DILT_LOCUS4630</name>
</gene>
<name>A0A3P7NGZ8_DIBLA</name>